<dbReference type="InterPro" id="IPR022782">
    <property type="entry name" value="AIP3-like_C"/>
</dbReference>
<dbReference type="SMART" id="SM00806">
    <property type="entry name" value="AIP3"/>
    <property type="match status" value="1"/>
</dbReference>
<keyword evidence="6" id="KW-1185">Reference proteome</keyword>
<feature type="compositionally biased region" description="Pro residues" evidence="3">
    <location>
        <begin position="47"/>
        <end position="59"/>
    </location>
</feature>
<protein>
    <submittedName>
        <fullName evidence="5">AIP3-domain-containing protein</fullName>
    </submittedName>
</protein>
<dbReference type="STRING" id="1314790.A0A1Y1WPJ7"/>
<dbReference type="EMBL" id="MCFE01001013">
    <property type="protein sequence ID" value="ORX75467.1"/>
    <property type="molecule type" value="Genomic_DNA"/>
</dbReference>
<feature type="coiled-coil region" evidence="2">
    <location>
        <begin position="497"/>
        <end position="524"/>
    </location>
</feature>
<feature type="compositionally biased region" description="Low complexity" evidence="3">
    <location>
        <begin position="629"/>
        <end position="641"/>
    </location>
</feature>
<evidence type="ECO:0000259" key="4">
    <source>
        <dbReference type="SMART" id="SM00806"/>
    </source>
</evidence>
<evidence type="ECO:0000256" key="3">
    <source>
        <dbReference type="SAM" id="MobiDB-lite"/>
    </source>
</evidence>
<dbReference type="Gene3D" id="1.20.58.1540">
    <property type="entry name" value="Actin interacting protein 3, C-terminal domain"/>
    <property type="match status" value="1"/>
</dbReference>
<proteinExistence type="predicted"/>
<dbReference type="GO" id="GO:0030010">
    <property type="term" value="P:establishment of cell polarity"/>
    <property type="evidence" value="ECO:0007669"/>
    <property type="project" value="TreeGrafter"/>
</dbReference>
<dbReference type="GO" id="GO:0051286">
    <property type="term" value="C:cell tip"/>
    <property type="evidence" value="ECO:0007669"/>
    <property type="project" value="TreeGrafter"/>
</dbReference>
<feature type="compositionally biased region" description="Basic and acidic residues" evidence="3">
    <location>
        <begin position="606"/>
        <end position="621"/>
    </location>
</feature>
<feature type="region of interest" description="Disordered" evidence="3">
    <location>
        <begin position="113"/>
        <end position="170"/>
    </location>
</feature>
<organism evidence="5 6">
    <name type="scientific">Basidiobolus meristosporus CBS 931.73</name>
    <dbReference type="NCBI Taxonomy" id="1314790"/>
    <lineage>
        <taxon>Eukaryota</taxon>
        <taxon>Fungi</taxon>
        <taxon>Fungi incertae sedis</taxon>
        <taxon>Zoopagomycota</taxon>
        <taxon>Entomophthoromycotina</taxon>
        <taxon>Basidiobolomycetes</taxon>
        <taxon>Basidiobolales</taxon>
        <taxon>Basidiobolaceae</taxon>
        <taxon>Basidiobolus</taxon>
    </lineage>
</organism>
<evidence type="ECO:0000256" key="1">
    <source>
        <dbReference type="ARBA" id="ARBA00023054"/>
    </source>
</evidence>
<dbReference type="PANTHER" id="PTHR22741">
    <property type="entry name" value="P140CAP/SNIP-RELATED"/>
    <property type="match status" value="1"/>
</dbReference>
<dbReference type="InterPro" id="IPR005613">
    <property type="entry name" value="AIP3_C"/>
</dbReference>
<accession>A0A1Y1WPJ7</accession>
<evidence type="ECO:0000313" key="6">
    <source>
        <dbReference type="Proteomes" id="UP000193498"/>
    </source>
</evidence>
<feature type="compositionally biased region" description="Polar residues" evidence="3">
    <location>
        <begin position="660"/>
        <end position="671"/>
    </location>
</feature>
<feature type="domain" description="Actin interacting protein 3 C-terminal" evidence="4">
    <location>
        <begin position="196"/>
        <end position="620"/>
    </location>
</feature>
<dbReference type="GO" id="GO:0005519">
    <property type="term" value="F:cytoskeletal regulatory protein binding"/>
    <property type="evidence" value="ECO:0007669"/>
    <property type="project" value="InterPro"/>
</dbReference>
<evidence type="ECO:0000256" key="2">
    <source>
        <dbReference type="SAM" id="Coils"/>
    </source>
</evidence>
<gene>
    <name evidence="5" type="ORF">K493DRAFT_364105</name>
</gene>
<feature type="region of interest" description="Disordered" evidence="3">
    <location>
        <begin position="1"/>
        <end position="64"/>
    </location>
</feature>
<comment type="caution">
    <text evidence="5">The sequence shown here is derived from an EMBL/GenBank/DDBJ whole genome shotgun (WGS) entry which is preliminary data.</text>
</comment>
<reference evidence="5 6" key="1">
    <citation type="submission" date="2016-07" db="EMBL/GenBank/DDBJ databases">
        <title>Pervasive Adenine N6-methylation of Active Genes in Fungi.</title>
        <authorList>
            <consortium name="DOE Joint Genome Institute"/>
            <person name="Mondo S.J."/>
            <person name="Dannebaum R.O."/>
            <person name="Kuo R.C."/>
            <person name="Labutti K."/>
            <person name="Haridas S."/>
            <person name="Kuo A."/>
            <person name="Salamov A."/>
            <person name="Ahrendt S.R."/>
            <person name="Lipzen A."/>
            <person name="Sullivan W."/>
            <person name="Andreopoulos W.B."/>
            <person name="Clum A."/>
            <person name="Lindquist E."/>
            <person name="Daum C."/>
            <person name="Ramamoorthy G.K."/>
            <person name="Gryganskyi A."/>
            <person name="Culley D."/>
            <person name="Magnuson J.K."/>
            <person name="James T.Y."/>
            <person name="O'Malley M.A."/>
            <person name="Stajich J.E."/>
            <person name="Spatafora J.W."/>
            <person name="Visel A."/>
            <person name="Grigoriev I.V."/>
        </authorList>
    </citation>
    <scope>NUCLEOTIDE SEQUENCE [LARGE SCALE GENOMIC DNA]</scope>
    <source>
        <strain evidence="5 6">CBS 931.73</strain>
    </source>
</reference>
<feature type="compositionally biased region" description="Low complexity" evidence="3">
    <location>
        <begin position="145"/>
        <end position="154"/>
    </location>
</feature>
<dbReference type="InterPro" id="IPR051825">
    <property type="entry name" value="SRCIN1"/>
</dbReference>
<dbReference type="InParanoid" id="A0A1Y1WPJ7"/>
<dbReference type="Pfam" id="PF03915">
    <property type="entry name" value="AIP3"/>
    <property type="match status" value="1"/>
</dbReference>
<dbReference type="PANTHER" id="PTHR22741:SF10">
    <property type="entry name" value="COILED-COIL DOMAIN-CONTAINING PROTEIN CG32809"/>
    <property type="match status" value="1"/>
</dbReference>
<sequence>MADDYQRYYSQHTSPPRAATHPQTWEYPHPNTAENAGTWNQQGYPQPNYPPSGHLPPYPNQTYQNYMPRTPDYPTGYEPSPYPVVNPPAPPTLDTADAGLPSHNNNRYTAIHRSHTYGRSSSPPERVSTLREARPESLIPPHTPTPMETPQTEPSLQPTYPAPGQPEINPEQVAPIETNSAPLPQTEQKKEEKTIFLEFEQQVKKATLPESPTLSQLGQLFVEKFGCSFEQDKLPPIYVEDKDARVWYELEDVQDLMDKSHLRFHLPAPSESKVDSLQKQVDDGFAMVANELKELKSLCKPGNLAAVIPEGGLHRSNTIAAIGSVDSRLVVGNGNGRGIVSNSSTLPQEKVRQFQNEIRSLRTELSVVKQLYSEYQTEANSMLTNLATSTKIFKEKLEKTPQSSRTVIDAGINKLEQKAISVYDRMHDLQDIIDDMKALVIKNGKPSKFQVDFAFKESRAIAEELVGQRNYVDEVTPGWKKNFEEELKHIISCQEFLKKHQALLNDLEDEHKESQTLLEQLGKILELKAKTAVKPITIDVASIEEKHDVLGNVFQEIACVDPNSDRRMRAMAQSEKLRRWELENKVDEFEAELNDFVGSKKLRKTGGTEELERMREKRNRETLTAMLRQQQQQKLSASSSQPSPPPAQAQAPAPVEAEPNATTTEPVDQVE</sequence>
<dbReference type="GO" id="GO:0005737">
    <property type="term" value="C:cytoplasm"/>
    <property type="evidence" value="ECO:0007669"/>
    <property type="project" value="TreeGrafter"/>
</dbReference>
<dbReference type="Proteomes" id="UP000193498">
    <property type="component" value="Unassembled WGS sequence"/>
</dbReference>
<evidence type="ECO:0000313" key="5">
    <source>
        <dbReference type="EMBL" id="ORX75467.1"/>
    </source>
</evidence>
<keyword evidence="1 2" id="KW-0175">Coiled coil</keyword>
<name>A0A1Y1WPJ7_9FUNG</name>
<dbReference type="OrthoDB" id="783096at2759"/>
<dbReference type="AlphaFoldDB" id="A0A1Y1WPJ7"/>
<feature type="region of interest" description="Disordered" evidence="3">
    <location>
        <begin position="604"/>
        <end position="671"/>
    </location>
</feature>